<feature type="region of interest" description="Disordered" evidence="5">
    <location>
        <begin position="147"/>
        <end position="167"/>
    </location>
</feature>
<evidence type="ECO:0000313" key="8">
    <source>
        <dbReference type="RefSeq" id="XP_021101702.1"/>
    </source>
</evidence>
<feature type="compositionally biased region" description="Basic and acidic residues" evidence="5">
    <location>
        <begin position="28"/>
        <end position="37"/>
    </location>
</feature>
<accession>A0AAX6RYB2</accession>
<comment type="subcellular location">
    <subcellularLocation>
        <location evidence="1">Secreted</location>
    </subcellularLocation>
</comment>
<protein>
    <submittedName>
        <fullName evidence="8">Uncharacterized protein LOC110346088 isoform X1</fullName>
    </submittedName>
</protein>
<feature type="signal peptide" evidence="6">
    <location>
        <begin position="1"/>
        <end position="24"/>
    </location>
</feature>
<feature type="chain" id="PRO_5043590213" evidence="6">
    <location>
        <begin position="25"/>
        <end position="206"/>
    </location>
</feature>
<keyword evidence="4 6" id="KW-0732">Signal</keyword>
<sequence>MPACCRILAFRAAVCLLSLLCTRAVPGEPRREEDPRGPQRTPGRDPPAPAAWGTGALSPPLPPTGTTVPLCQAHLKCGDQFYHPLQHCCLNGALVLVARTQGCGSCRFRVCFEQCCPQWPLGLKEPFPVTLRLENCSSPRLQMTGFVTRPTDEPPGHGTGGLPDSATWMSMESQPWTPKRRDVEWSEMQCGFPAESPVSLARLCPE</sequence>
<dbReference type="Proteomes" id="UP000694906">
    <property type="component" value="Unplaced"/>
</dbReference>
<dbReference type="GO" id="GO:0005615">
    <property type="term" value="C:extracellular space"/>
    <property type="evidence" value="ECO:0007669"/>
    <property type="project" value="TreeGrafter"/>
</dbReference>
<comment type="similarity">
    <text evidence="2">Belongs to the IGFL family.</text>
</comment>
<evidence type="ECO:0000256" key="3">
    <source>
        <dbReference type="ARBA" id="ARBA00022525"/>
    </source>
</evidence>
<dbReference type="Pfam" id="PF14653">
    <property type="entry name" value="IGFL"/>
    <property type="match status" value="1"/>
</dbReference>
<name>A0AAX6RYB2_HETGA</name>
<organism evidence="7 8">
    <name type="scientific">Heterocephalus glaber</name>
    <name type="common">Naked mole rat</name>
    <dbReference type="NCBI Taxonomy" id="10181"/>
    <lineage>
        <taxon>Eukaryota</taxon>
        <taxon>Metazoa</taxon>
        <taxon>Chordata</taxon>
        <taxon>Craniata</taxon>
        <taxon>Vertebrata</taxon>
        <taxon>Euteleostomi</taxon>
        <taxon>Mammalia</taxon>
        <taxon>Eutheria</taxon>
        <taxon>Euarchontoglires</taxon>
        <taxon>Glires</taxon>
        <taxon>Rodentia</taxon>
        <taxon>Hystricomorpha</taxon>
        <taxon>Bathyergidae</taxon>
        <taxon>Heterocephalus</taxon>
    </lineage>
</organism>
<evidence type="ECO:0000256" key="1">
    <source>
        <dbReference type="ARBA" id="ARBA00004613"/>
    </source>
</evidence>
<reference evidence="8" key="1">
    <citation type="submission" date="2025-08" db="UniProtKB">
        <authorList>
            <consortium name="RefSeq"/>
        </authorList>
    </citation>
    <scope>IDENTIFICATION</scope>
</reference>
<evidence type="ECO:0000313" key="7">
    <source>
        <dbReference type="Proteomes" id="UP000694906"/>
    </source>
</evidence>
<evidence type="ECO:0000256" key="2">
    <source>
        <dbReference type="ARBA" id="ARBA00009529"/>
    </source>
</evidence>
<dbReference type="GeneID" id="110346088"/>
<dbReference type="GO" id="GO:0005102">
    <property type="term" value="F:signaling receptor binding"/>
    <property type="evidence" value="ECO:0007669"/>
    <property type="project" value="TreeGrafter"/>
</dbReference>
<proteinExistence type="inferred from homology"/>
<dbReference type="AlphaFoldDB" id="A0AAX6RYB2"/>
<keyword evidence="3" id="KW-0964">Secreted</keyword>
<keyword evidence="7" id="KW-1185">Reference proteome</keyword>
<dbReference type="PANTHER" id="PTHR34827:SF2">
    <property type="entry name" value="INSULIN GROWTH FACTOR-LIKE FAMILY MEMBER 1"/>
    <property type="match status" value="1"/>
</dbReference>
<dbReference type="PANTHER" id="PTHR34827">
    <property type="entry name" value="INSULIN GROWTH FACTOR-LIKE FAMILY MEMBER 3-RELATED"/>
    <property type="match status" value="1"/>
</dbReference>
<feature type="region of interest" description="Disordered" evidence="5">
    <location>
        <begin position="27"/>
        <end position="59"/>
    </location>
</feature>
<gene>
    <name evidence="8" type="primary">LOC110346088</name>
</gene>
<evidence type="ECO:0000256" key="5">
    <source>
        <dbReference type="SAM" id="MobiDB-lite"/>
    </source>
</evidence>
<dbReference type="InterPro" id="IPR032744">
    <property type="entry name" value="IGFL"/>
</dbReference>
<evidence type="ECO:0000256" key="6">
    <source>
        <dbReference type="SAM" id="SignalP"/>
    </source>
</evidence>
<evidence type="ECO:0000256" key="4">
    <source>
        <dbReference type="ARBA" id="ARBA00022729"/>
    </source>
</evidence>
<dbReference type="RefSeq" id="XP_021101702.1">
    <property type="nucleotide sequence ID" value="XM_021246043.1"/>
</dbReference>